<comment type="caution">
    <text evidence="1">The sequence shown here is derived from an EMBL/GenBank/DDBJ whole genome shotgun (WGS) entry which is preliminary data.</text>
</comment>
<dbReference type="EMBL" id="JBBHLL010000230">
    <property type="protein sequence ID" value="KAK7808760.1"/>
    <property type="molecule type" value="Genomic_DNA"/>
</dbReference>
<dbReference type="AlphaFoldDB" id="A0AAW0I2M2"/>
<protein>
    <submittedName>
        <fullName evidence="1">Uncharacterized protein</fullName>
    </submittedName>
</protein>
<dbReference type="Proteomes" id="UP001488838">
    <property type="component" value="Unassembled WGS sequence"/>
</dbReference>
<reference evidence="1 2" key="1">
    <citation type="journal article" date="2023" name="bioRxiv">
        <title>Conserved and derived expression patterns and positive selection on dental genes reveal complex evolutionary context of ever-growing rodent molars.</title>
        <authorList>
            <person name="Calamari Z.T."/>
            <person name="Song A."/>
            <person name="Cohen E."/>
            <person name="Akter M."/>
            <person name="Roy R.D."/>
            <person name="Hallikas O."/>
            <person name="Christensen M.M."/>
            <person name="Li P."/>
            <person name="Marangoni P."/>
            <person name="Jernvall J."/>
            <person name="Klein O.D."/>
        </authorList>
    </citation>
    <scope>NUCLEOTIDE SEQUENCE [LARGE SCALE GENOMIC DNA]</scope>
    <source>
        <strain evidence="1">V071</strain>
    </source>
</reference>
<keyword evidence="2" id="KW-1185">Reference proteome</keyword>
<accession>A0AAW0I2M2</accession>
<name>A0AAW0I2M2_MYOGA</name>
<gene>
    <name evidence="1" type="ORF">U0070_002324</name>
</gene>
<evidence type="ECO:0000313" key="2">
    <source>
        <dbReference type="Proteomes" id="UP001488838"/>
    </source>
</evidence>
<evidence type="ECO:0000313" key="1">
    <source>
        <dbReference type="EMBL" id="KAK7808760.1"/>
    </source>
</evidence>
<organism evidence="1 2">
    <name type="scientific">Myodes glareolus</name>
    <name type="common">Bank vole</name>
    <name type="synonym">Clethrionomys glareolus</name>
    <dbReference type="NCBI Taxonomy" id="447135"/>
    <lineage>
        <taxon>Eukaryota</taxon>
        <taxon>Metazoa</taxon>
        <taxon>Chordata</taxon>
        <taxon>Craniata</taxon>
        <taxon>Vertebrata</taxon>
        <taxon>Euteleostomi</taxon>
        <taxon>Mammalia</taxon>
        <taxon>Eutheria</taxon>
        <taxon>Euarchontoglires</taxon>
        <taxon>Glires</taxon>
        <taxon>Rodentia</taxon>
        <taxon>Myomorpha</taxon>
        <taxon>Muroidea</taxon>
        <taxon>Cricetidae</taxon>
        <taxon>Arvicolinae</taxon>
        <taxon>Myodes</taxon>
    </lineage>
</organism>
<sequence>MMAELSVSSSFSKIPSLVSSLSLSYLPYFPFRHCGDFF</sequence>
<proteinExistence type="predicted"/>